<comment type="caution">
    <text evidence="3">The sequence shown here is derived from an EMBL/GenBank/DDBJ whole genome shotgun (WGS) entry which is preliminary data.</text>
</comment>
<organism evidence="3 4">
    <name type="scientific">Bacillus capparidis</name>
    <dbReference type="NCBI Taxonomy" id="1840411"/>
    <lineage>
        <taxon>Bacteria</taxon>
        <taxon>Bacillati</taxon>
        <taxon>Bacillota</taxon>
        <taxon>Bacilli</taxon>
        <taxon>Bacillales</taxon>
        <taxon>Bacillaceae</taxon>
        <taxon>Bacillus</taxon>
    </lineage>
</organism>
<dbReference type="InterPro" id="IPR036390">
    <property type="entry name" value="WH_DNA-bd_sf"/>
</dbReference>
<dbReference type="PRINTS" id="PR00598">
    <property type="entry name" value="HTHMARR"/>
</dbReference>
<evidence type="ECO:0000313" key="4">
    <source>
        <dbReference type="Proteomes" id="UP000674416"/>
    </source>
</evidence>
<dbReference type="InterPro" id="IPR000835">
    <property type="entry name" value="HTH_MarR-typ"/>
</dbReference>
<dbReference type="PROSITE" id="PS50995">
    <property type="entry name" value="HTH_MARR_2"/>
    <property type="match status" value="1"/>
</dbReference>
<evidence type="ECO:0000256" key="1">
    <source>
        <dbReference type="ARBA" id="ARBA00023125"/>
    </source>
</evidence>
<name>A0ABS4CYC5_9BACI</name>
<evidence type="ECO:0000259" key="2">
    <source>
        <dbReference type="PROSITE" id="PS50995"/>
    </source>
</evidence>
<dbReference type="SUPFAM" id="SSF46785">
    <property type="entry name" value="Winged helix' DNA-binding domain"/>
    <property type="match status" value="1"/>
</dbReference>
<feature type="domain" description="HTH marR-type" evidence="2">
    <location>
        <begin position="6"/>
        <end position="128"/>
    </location>
</feature>
<dbReference type="GO" id="GO:0003677">
    <property type="term" value="F:DNA binding"/>
    <property type="evidence" value="ECO:0007669"/>
    <property type="project" value="UniProtKB-KW"/>
</dbReference>
<sequence length="128" mass="14809">MKAPLSKDVYEYLAEFRYQIRKFLHFSEAAARSHGLTPKQHQLLLAVKGFPGRDYVTPRELAERLQITHHACVGLIDRCEQLGLVKRRPNPEDGRSVLIEVTDQGLEILQTLSGIHLEEIKRTRFFKE</sequence>
<protein>
    <submittedName>
        <fullName evidence="3">DNA-binding MarR family transcriptional regulator</fullName>
    </submittedName>
</protein>
<dbReference type="Gene3D" id="1.10.10.10">
    <property type="entry name" value="Winged helix-like DNA-binding domain superfamily/Winged helix DNA-binding domain"/>
    <property type="match status" value="1"/>
</dbReference>
<dbReference type="EMBL" id="JAFDST010000003">
    <property type="protein sequence ID" value="MBP1082376.1"/>
    <property type="molecule type" value="Genomic_DNA"/>
</dbReference>
<gene>
    <name evidence="3" type="ORF">JOC74_002879</name>
</gene>
<dbReference type="PANTHER" id="PTHR33164:SF43">
    <property type="entry name" value="HTH-TYPE TRANSCRIPTIONAL REPRESSOR YETL"/>
    <property type="match status" value="1"/>
</dbReference>
<dbReference type="InterPro" id="IPR036388">
    <property type="entry name" value="WH-like_DNA-bd_sf"/>
</dbReference>
<dbReference type="Pfam" id="PF12802">
    <property type="entry name" value="MarR_2"/>
    <property type="match status" value="1"/>
</dbReference>
<keyword evidence="4" id="KW-1185">Reference proteome</keyword>
<dbReference type="InterPro" id="IPR039422">
    <property type="entry name" value="MarR/SlyA-like"/>
</dbReference>
<evidence type="ECO:0000313" key="3">
    <source>
        <dbReference type="EMBL" id="MBP1082376.1"/>
    </source>
</evidence>
<reference evidence="3 4" key="1">
    <citation type="submission" date="2021-01" db="EMBL/GenBank/DDBJ databases">
        <title>Genomic Encyclopedia of Type Strains, Phase IV (KMG-IV): sequencing the most valuable type-strain genomes for metagenomic binning, comparative biology and taxonomic classification.</title>
        <authorList>
            <person name="Goeker M."/>
        </authorList>
    </citation>
    <scope>NUCLEOTIDE SEQUENCE [LARGE SCALE GENOMIC DNA]</scope>
    <source>
        <strain evidence="3 4">DSM 103394</strain>
    </source>
</reference>
<dbReference type="SMART" id="SM00347">
    <property type="entry name" value="HTH_MARR"/>
    <property type="match status" value="1"/>
</dbReference>
<accession>A0ABS4CYC5</accession>
<dbReference type="RefSeq" id="WP_211086188.1">
    <property type="nucleotide sequence ID" value="NZ_JAFDST010000003.1"/>
</dbReference>
<keyword evidence="1 3" id="KW-0238">DNA-binding</keyword>
<dbReference type="PANTHER" id="PTHR33164">
    <property type="entry name" value="TRANSCRIPTIONAL REGULATOR, MARR FAMILY"/>
    <property type="match status" value="1"/>
</dbReference>
<dbReference type="Proteomes" id="UP000674416">
    <property type="component" value="Unassembled WGS sequence"/>
</dbReference>
<proteinExistence type="predicted"/>